<evidence type="ECO:0000313" key="1">
    <source>
        <dbReference type="EMBL" id="CUG94226.1"/>
    </source>
</evidence>
<keyword evidence="2" id="KW-1185">Reference proteome</keyword>
<sequence>SSGQRVFFFGTNIVPNIQDTVRCVFWLAVTQSTSLFQMIEGRIHTSFCKEFSKDSNELLALSKVFEVKSNDSLGHGEEMFQHQLAIPFIGASSFARRNIATTTIDDPLLRQKVCKLAMALAIRVSTAVILPSSEVSIISFEIAKACIVDGHKCAEHLRPIIAEAISRCGLTTSELRFISTRMDQVAWS</sequence>
<protein>
    <submittedName>
        <fullName evidence="1">Uncharacterized protein</fullName>
    </submittedName>
</protein>
<evidence type="ECO:0000313" key="2">
    <source>
        <dbReference type="Proteomes" id="UP000051952"/>
    </source>
</evidence>
<gene>
    <name evidence="1" type="ORF">BSAL_47125</name>
</gene>
<reference evidence="2" key="1">
    <citation type="submission" date="2015-09" db="EMBL/GenBank/DDBJ databases">
        <authorList>
            <consortium name="Pathogen Informatics"/>
        </authorList>
    </citation>
    <scope>NUCLEOTIDE SEQUENCE [LARGE SCALE GENOMIC DNA]</scope>
    <source>
        <strain evidence="2">Lake Konstanz</strain>
    </source>
</reference>
<feature type="non-terminal residue" evidence="1">
    <location>
        <position position="1"/>
    </location>
</feature>
<accession>A0A0S4JUY5</accession>
<dbReference type="AlphaFoldDB" id="A0A0S4JUY5"/>
<dbReference type="Proteomes" id="UP000051952">
    <property type="component" value="Unassembled WGS sequence"/>
</dbReference>
<proteinExistence type="predicted"/>
<name>A0A0S4JUY5_BODSA</name>
<organism evidence="1 2">
    <name type="scientific">Bodo saltans</name>
    <name type="common">Flagellated protozoan</name>
    <dbReference type="NCBI Taxonomy" id="75058"/>
    <lineage>
        <taxon>Eukaryota</taxon>
        <taxon>Discoba</taxon>
        <taxon>Euglenozoa</taxon>
        <taxon>Kinetoplastea</taxon>
        <taxon>Metakinetoplastina</taxon>
        <taxon>Eubodonida</taxon>
        <taxon>Bodonidae</taxon>
        <taxon>Bodo</taxon>
    </lineage>
</organism>
<dbReference type="VEuPathDB" id="TriTrypDB:BSAL_47125"/>
<dbReference type="EMBL" id="CYKH01002227">
    <property type="protein sequence ID" value="CUG94226.1"/>
    <property type="molecule type" value="Genomic_DNA"/>
</dbReference>